<keyword evidence="2" id="KW-1185">Reference proteome</keyword>
<dbReference type="AlphaFoldDB" id="A0AA39CV93"/>
<name>A0AA39CV93_9EURO</name>
<evidence type="ECO:0000313" key="1">
    <source>
        <dbReference type="EMBL" id="KAJ9626117.1"/>
    </source>
</evidence>
<accession>A0AA39CV93</accession>
<dbReference type="EMBL" id="JAPDRN010000083">
    <property type="protein sequence ID" value="KAJ9626117.1"/>
    <property type="molecule type" value="Genomic_DNA"/>
</dbReference>
<comment type="caution">
    <text evidence="1">The sequence shown here is derived from an EMBL/GenBank/DDBJ whole genome shotgun (WGS) entry which is preliminary data.</text>
</comment>
<organism evidence="1 2">
    <name type="scientific">Knufia peltigerae</name>
    <dbReference type="NCBI Taxonomy" id="1002370"/>
    <lineage>
        <taxon>Eukaryota</taxon>
        <taxon>Fungi</taxon>
        <taxon>Dikarya</taxon>
        <taxon>Ascomycota</taxon>
        <taxon>Pezizomycotina</taxon>
        <taxon>Eurotiomycetes</taxon>
        <taxon>Chaetothyriomycetidae</taxon>
        <taxon>Chaetothyriales</taxon>
        <taxon>Trichomeriaceae</taxon>
        <taxon>Knufia</taxon>
    </lineage>
</organism>
<proteinExistence type="predicted"/>
<sequence length="358" mass="41481">MSYSWYADAEFPKAIAPREWYQHPPIEAGAPKDWPKTRLGGLPSFLLKQILVYLCETRSNQCDVTAPTRLRRRETSGLFSEFVRHTRGVLGTCTQLRKETLGFLAATTVHTSRQVLELPSLPTQIGRHNMTWIQFLKVDTHFFLKTRAERYFPIVLGFLCSQLPNLMRFQLISDYETNAPRFSFSEAHDLQATTRHQQEIRAVLRFGAFLILRHRNLDLLVWPSDSGPTYESSQQQTRVYIDAIANTMRTGRRPCRRENYPGVDGLETVGDQILNATKLRRYLWSELATIPLHEFVSSSDSDSSEIYEQHRCFAKVDDEGYWHSHGQHYEKPKFVPVDGLVRMCRKHCRNVCGDTPRE</sequence>
<reference evidence="1" key="1">
    <citation type="submission" date="2022-10" db="EMBL/GenBank/DDBJ databases">
        <title>Culturing micro-colonial fungi from biological soil crusts in the Mojave desert and describing Neophaeococcomyces mojavensis, and introducing the new genera and species Taxawa tesnikishii.</title>
        <authorList>
            <person name="Kurbessoian T."/>
            <person name="Stajich J.E."/>
        </authorList>
    </citation>
    <scope>NUCLEOTIDE SEQUENCE</scope>
    <source>
        <strain evidence="1">TK_35</strain>
    </source>
</reference>
<dbReference type="Proteomes" id="UP001172681">
    <property type="component" value="Unassembled WGS sequence"/>
</dbReference>
<gene>
    <name evidence="1" type="ORF">H2204_010068</name>
</gene>
<evidence type="ECO:0000313" key="2">
    <source>
        <dbReference type="Proteomes" id="UP001172681"/>
    </source>
</evidence>
<protein>
    <submittedName>
        <fullName evidence="1">Uncharacterized protein</fullName>
    </submittedName>
</protein>